<feature type="compositionally biased region" description="Basic and acidic residues" evidence="1">
    <location>
        <begin position="156"/>
        <end position="182"/>
    </location>
</feature>
<feature type="domain" description="C2H2-type" evidence="2">
    <location>
        <begin position="766"/>
        <end position="787"/>
    </location>
</feature>
<dbReference type="Proteomes" id="UP000184330">
    <property type="component" value="Unassembled WGS sequence"/>
</dbReference>
<sequence length="887" mass="99440">MPPVITWHPPITIAVLAWLDFCNQHGLDFNQTVVKHLEVFTQTEFTIQQVMTHVDTFIRKERRNDPEKAVSRAKVRERGSSCLRALSQPIRKGIREALVEYQNFYQDMLPAHESRAVSMGPVSGKQTALSMTQDTQRRERPTSSLQIPSESVPSQKHQESHSMGRSKSLEDGATRRTEDTLPKPRTNHSTLIQNKEPKPVDTAQLEAEITRLEAQNLSLRRQWRTQVGELETREATRKAAEEKQQAEIQHLKDACRERERARWGNLEEELFKGLDAIGTELQSVLRDYSLAVSLTSPMVRTDSDLDLLLRSTISGVSNTTEPKGLLAGHLSNWGESMVVRGLAAVAIRDWVSDSDFPNRGKSEILEEYRKIISKCGGLTSLRNLELAAHHALTNSKYFNDCILPRKAGEYADRLSMALAPIFTQVDASPLNGTFASWGQENAKSESRRFRFRGIFKAALKLKAATVLTEETYELVLHPLGTLHSELCLDNKAHPGNKRKRNNDEGLWLHASLITYAAQMSNAHGMLADALVPTHNFSRECARGNRARLSTLYLTTSMTGDELYRYGPSLGEERSQEPILQNATQPQSFAAHPPRPPATKVAKLHVIDDIASKSPCTLARQSARESVSERSDSTLLPEPAKERQALATSVSPRRHSHASNISSPSPSCSQEDEFDDDYVETEHHGQKEKLWRCQKCNKSFATQDFFEGHKHQGKVVVAEPRAKSKVKCDKCGFEFASQKTKDKHEKNLPGVSENTSPTIRAEECSQCPECGRWLKDRQLLQKHLDVDHNEGTSHTTRMEANGSTSKSVRSEDHSDNHHNDDRELQPSPRQRQASGIQNTQDDESDEEQLPSPSKEVARSLSYPTASSKSSLSLLSDPEQLSDKSLSSP</sequence>
<feature type="region of interest" description="Disordered" evidence="1">
    <location>
        <begin position="786"/>
        <end position="887"/>
    </location>
</feature>
<gene>
    <name evidence="3" type="ORF">PAC_14944</name>
</gene>
<name>A0A1L7XJ46_9HELO</name>
<feature type="compositionally biased region" description="Basic and acidic residues" evidence="1">
    <location>
        <begin position="621"/>
        <end position="631"/>
    </location>
</feature>
<accession>A0A1L7XJ46</accession>
<evidence type="ECO:0000313" key="4">
    <source>
        <dbReference type="Proteomes" id="UP000184330"/>
    </source>
</evidence>
<proteinExistence type="predicted"/>
<dbReference type="AlphaFoldDB" id="A0A1L7XJ46"/>
<feature type="compositionally biased region" description="Low complexity" evidence="1">
    <location>
        <begin position="858"/>
        <end position="874"/>
    </location>
</feature>
<feature type="compositionally biased region" description="Polar residues" evidence="1">
    <location>
        <begin position="826"/>
        <end position="838"/>
    </location>
</feature>
<evidence type="ECO:0000259" key="2">
    <source>
        <dbReference type="PROSITE" id="PS00028"/>
    </source>
</evidence>
<dbReference type="PROSITE" id="PS00028">
    <property type="entry name" value="ZINC_FINGER_C2H2_1"/>
    <property type="match status" value="1"/>
</dbReference>
<organism evidence="3 4">
    <name type="scientific">Phialocephala subalpina</name>
    <dbReference type="NCBI Taxonomy" id="576137"/>
    <lineage>
        <taxon>Eukaryota</taxon>
        <taxon>Fungi</taxon>
        <taxon>Dikarya</taxon>
        <taxon>Ascomycota</taxon>
        <taxon>Pezizomycotina</taxon>
        <taxon>Leotiomycetes</taxon>
        <taxon>Helotiales</taxon>
        <taxon>Mollisiaceae</taxon>
        <taxon>Phialocephala</taxon>
        <taxon>Phialocephala fortinii species complex</taxon>
    </lineage>
</organism>
<dbReference type="InterPro" id="IPR013087">
    <property type="entry name" value="Znf_C2H2_type"/>
</dbReference>
<feature type="region of interest" description="Disordered" evidence="1">
    <location>
        <begin position="616"/>
        <end position="673"/>
    </location>
</feature>
<feature type="compositionally biased region" description="Basic and acidic residues" evidence="1">
    <location>
        <begin position="807"/>
        <end position="823"/>
    </location>
</feature>
<feature type="region of interest" description="Disordered" evidence="1">
    <location>
        <begin position="117"/>
        <end position="199"/>
    </location>
</feature>
<feature type="compositionally biased region" description="Low complexity" evidence="1">
    <location>
        <begin position="657"/>
        <end position="668"/>
    </location>
</feature>
<feature type="compositionally biased region" description="Polar residues" evidence="1">
    <location>
        <begin position="124"/>
        <end position="134"/>
    </location>
</feature>
<dbReference type="OrthoDB" id="303107at2759"/>
<reference evidence="3 4" key="1">
    <citation type="submission" date="2016-03" db="EMBL/GenBank/DDBJ databases">
        <authorList>
            <person name="Ploux O."/>
        </authorList>
    </citation>
    <scope>NUCLEOTIDE SEQUENCE [LARGE SCALE GENOMIC DNA]</scope>
    <source>
        <strain evidence="3 4">UAMH 11012</strain>
    </source>
</reference>
<dbReference type="SMART" id="SM00355">
    <property type="entry name" value="ZnF_C2H2"/>
    <property type="match status" value="3"/>
</dbReference>
<keyword evidence="4" id="KW-1185">Reference proteome</keyword>
<evidence type="ECO:0000313" key="3">
    <source>
        <dbReference type="EMBL" id="CZR65044.1"/>
    </source>
</evidence>
<protein>
    <recommendedName>
        <fullName evidence="2">C2H2-type domain-containing protein</fullName>
    </recommendedName>
</protein>
<evidence type="ECO:0000256" key="1">
    <source>
        <dbReference type="SAM" id="MobiDB-lite"/>
    </source>
</evidence>
<feature type="compositionally biased region" description="Polar residues" evidence="1">
    <location>
        <begin position="142"/>
        <end position="155"/>
    </location>
</feature>
<dbReference type="EMBL" id="FJOG01000029">
    <property type="protein sequence ID" value="CZR65044.1"/>
    <property type="molecule type" value="Genomic_DNA"/>
</dbReference>